<protein>
    <recommendedName>
        <fullName evidence="6">DNA 3'-5' helicase</fullName>
        <ecNumber evidence="6">5.6.2.4</ecNumber>
    </recommendedName>
</protein>
<keyword evidence="4" id="KW-0539">Nucleus</keyword>
<dbReference type="EMBL" id="BSEH01000946">
    <property type="protein sequence ID" value="GLJ59461.1"/>
    <property type="molecule type" value="Genomic_DNA"/>
</dbReference>
<sequence length="118" mass="13456">MREKGITSAPYHAGLSDTQRKKVFKAWSSGTFQVVCATIAFGMGIDKSDVRFVMHYSVPKSVEGYYQEAGRAGRDGRFAHCILYFSKSDLFRMKSMLSRGIGRKAEDKERDKKQFRTK</sequence>
<dbReference type="EC" id="5.6.2.4" evidence="6"/>
<dbReference type="GO" id="GO:0043138">
    <property type="term" value="F:3'-5' DNA helicase activity"/>
    <property type="evidence" value="ECO:0007669"/>
    <property type="project" value="UniProtKB-EC"/>
</dbReference>
<accession>A0AAD3NTZ9</accession>
<keyword evidence="2" id="KW-0238">DNA-binding</keyword>
<dbReference type="PROSITE" id="PS51194">
    <property type="entry name" value="HELICASE_CTER"/>
    <property type="match status" value="1"/>
</dbReference>
<evidence type="ECO:0000256" key="2">
    <source>
        <dbReference type="ARBA" id="ARBA00023125"/>
    </source>
</evidence>
<keyword evidence="3" id="KW-0413">Isomerase</keyword>
<comment type="caution">
    <text evidence="8">The sequence shown here is derived from an EMBL/GenBank/DDBJ whole genome shotgun (WGS) entry which is preliminary data.</text>
</comment>
<dbReference type="InterPro" id="IPR027417">
    <property type="entry name" value="P-loop_NTPase"/>
</dbReference>
<dbReference type="PANTHER" id="PTHR13710:SF153">
    <property type="entry name" value="RECQ-LIKE DNA HELICASE BLM"/>
    <property type="match status" value="1"/>
</dbReference>
<name>A0AAD3NTZ9_CRYJA</name>
<dbReference type="SUPFAM" id="SSF52540">
    <property type="entry name" value="P-loop containing nucleoside triphosphate hydrolases"/>
    <property type="match status" value="1"/>
</dbReference>
<comment type="catalytic activity">
    <reaction evidence="5">
        <text>Couples ATP hydrolysis with the unwinding of duplex DNA by translocating in the 3'-5' direction.</text>
        <dbReference type="EC" id="5.6.2.4"/>
    </reaction>
</comment>
<evidence type="ECO:0000259" key="7">
    <source>
        <dbReference type="PROSITE" id="PS51194"/>
    </source>
</evidence>
<dbReference type="GO" id="GO:0000724">
    <property type="term" value="P:double-strand break repair via homologous recombination"/>
    <property type="evidence" value="ECO:0007669"/>
    <property type="project" value="TreeGrafter"/>
</dbReference>
<organism evidence="8 9">
    <name type="scientific">Cryptomeria japonica</name>
    <name type="common">Japanese cedar</name>
    <name type="synonym">Cupressus japonica</name>
    <dbReference type="NCBI Taxonomy" id="3369"/>
    <lineage>
        <taxon>Eukaryota</taxon>
        <taxon>Viridiplantae</taxon>
        <taxon>Streptophyta</taxon>
        <taxon>Embryophyta</taxon>
        <taxon>Tracheophyta</taxon>
        <taxon>Spermatophyta</taxon>
        <taxon>Pinopsida</taxon>
        <taxon>Pinidae</taxon>
        <taxon>Conifers II</taxon>
        <taxon>Cupressales</taxon>
        <taxon>Cupressaceae</taxon>
        <taxon>Cryptomeria</taxon>
    </lineage>
</organism>
<evidence type="ECO:0000313" key="8">
    <source>
        <dbReference type="EMBL" id="GLJ59461.1"/>
    </source>
</evidence>
<dbReference type="AlphaFoldDB" id="A0AAD3NTZ9"/>
<dbReference type="GO" id="GO:0003677">
    <property type="term" value="F:DNA binding"/>
    <property type="evidence" value="ECO:0007669"/>
    <property type="project" value="UniProtKB-KW"/>
</dbReference>
<dbReference type="FunFam" id="3.40.50.300:FF:003558">
    <property type="entry name" value="Predicted protein"/>
    <property type="match status" value="1"/>
</dbReference>
<reference evidence="8" key="1">
    <citation type="submission" date="2022-12" db="EMBL/GenBank/DDBJ databases">
        <title>Chromosome-Level Genome Assembly of Japanese Cedar (Cryptomeriajaponica D. Don).</title>
        <authorList>
            <person name="Fujino T."/>
            <person name="Yamaguchi K."/>
            <person name="Yokoyama T."/>
            <person name="Hamanaka T."/>
            <person name="Harazono Y."/>
            <person name="Kamada H."/>
            <person name="Kobayashi W."/>
            <person name="Ujino-Ihara T."/>
            <person name="Uchiyama K."/>
            <person name="Matsumoto A."/>
            <person name="Izuno A."/>
            <person name="Tsumura Y."/>
            <person name="Toyoda A."/>
            <person name="Shigenobu S."/>
            <person name="Moriguchi Y."/>
            <person name="Ueno S."/>
            <person name="Kasahara M."/>
        </authorList>
    </citation>
    <scope>NUCLEOTIDE SEQUENCE</scope>
</reference>
<evidence type="ECO:0000256" key="4">
    <source>
        <dbReference type="ARBA" id="ARBA00023242"/>
    </source>
</evidence>
<dbReference type="GO" id="GO:0005634">
    <property type="term" value="C:nucleus"/>
    <property type="evidence" value="ECO:0007669"/>
    <property type="project" value="TreeGrafter"/>
</dbReference>
<evidence type="ECO:0000256" key="6">
    <source>
        <dbReference type="ARBA" id="ARBA00034808"/>
    </source>
</evidence>
<dbReference type="Pfam" id="PF00271">
    <property type="entry name" value="Helicase_C"/>
    <property type="match status" value="1"/>
</dbReference>
<dbReference type="Proteomes" id="UP001234787">
    <property type="component" value="Unassembled WGS sequence"/>
</dbReference>
<dbReference type="GO" id="GO:0009378">
    <property type="term" value="F:four-way junction helicase activity"/>
    <property type="evidence" value="ECO:0007669"/>
    <property type="project" value="TreeGrafter"/>
</dbReference>
<dbReference type="GO" id="GO:0005694">
    <property type="term" value="C:chromosome"/>
    <property type="evidence" value="ECO:0007669"/>
    <property type="project" value="TreeGrafter"/>
</dbReference>
<dbReference type="GO" id="GO:0005737">
    <property type="term" value="C:cytoplasm"/>
    <property type="evidence" value="ECO:0007669"/>
    <property type="project" value="TreeGrafter"/>
</dbReference>
<evidence type="ECO:0000256" key="1">
    <source>
        <dbReference type="ARBA" id="ARBA00005446"/>
    </source>
</evidence>
<evidence type="ECO:0000256" key="5">
    <source>
        <dbReference type="ARBA" id="ARBA00034617"/>
    </source>
</evidence>
<comment type="similarity">
    <text evidence="1">Belongs to the helicase family. RecQ subfamily.</text>
</comment>
<dbReference type="SMART" id="SM00490">
    <property type="entry name" value="HELICc"/>
    <property type="match status" value="1"/>
</dbReference>
<keyword evidence="9" id="KW-1185">Reference proteome</keyword>
<dbReference type="InterPro" id="IPR001650">
    <property type="entry name" value="Helicase_C-like"/>
</dbReference>
<gene>
    <name evidence="8" type="ORF">SUGI_1509400</name>
</gene>
<evidence type="ECO:0000313" key="9">
    <source>
        <dbReference type="Proteomes" id="UP001234787"/>
    </source>
</evidence>
<dbReference type="Gene3D" id="3.40.50.300">
    <property type="entry name" value="P-loop containing nucleotide triphosphate hydrolases"/>
    <property type="match status" value="1"/>
</dbReference>
<evidence type="ECO:0000256" key="3">
    <source>
        <dbReference type="ARBA" id="ARBA00023235"/>
    </source>
</evidence>
<dbReference type="PANTHER" id="PTHR13710">
    <property type="entry name" value="DNA HELICASE RECQ FAMILY MEMBER"/>
    <property type="match status" value="1"/>
</dbReference>
<proteinExistence type="inferred from homology"/>
<feature type="domain" description="Helicase C-terminal" evidence="7">
    <location>
        <begin position="1"/>
        <end position="116"/>
    </location>
</feature>